<keyword evidence="1" id="KW-0472">Membrane</keyword>
<dbReference type="Proteomes" id="UP000263418">
    <property type="component" value="Chromosome 1"/>
</dbReference>
<accession>A0AAN1PNG4</accession>
<feature type="transmembrane region" description="Helical" evidence="1">
    <location>
        <begin position="12"/>
        <end position="32"/>
    </location>
</feature>
<keyword evidence="1" id="KW-0812">Transmembrane</keyword>
<organism evidence="2 3">
    <name type="scientific">Vibrio vulnificus</name>
    <dbReference type="NCBI Taxonomy" id="672"/>
    <lineage>
        <taxon>Bacteria</taxon>
        <taxon>Pseudomonadati</taxon>
        <taxon>Pseudomonadota</taxon>
        <taxon>Gammaproteobacteria</taxon>
        <taxon>Vibrionales</taxon>
        <taxon>Vibrionaceae</taxon>
        <taxon>Vibrio</taxon>
    </lineage>
</organism>
<feature type="transmembrane region" description="Helical" evidence="1">
    <location>
        <begin position="131"/>
        <end position="150"/>
    </location>
</feature>
<reference evidence="2 3" key="1">
    <citation type="submission" date="2017-01" db="EMBL/GenBank/DDBJ databases">
        <title>Complete Genome Sequence of Vibrio vulnificus FORC_053.</title>
        <authorList>
            <consortium name="Food-borne Pathogen Omics Research Center"/>
            <person name="Chung H.Y."/>
            <person name="Na E.J."/>
            <person name="Song J.S."/>
            <person name="Kim H."/>
            <person name="Lee J.-H."/>
            <person name="Ryu S."/>
            <person name="Choi S.H."/>
        </authorList>
    </citation>
    <scope>NUCLEOTIDE SEQUENCE [LARGE SCALE GENOMIC DNA]</scope>
    <source>
        <strain evidence="2 3">FORC_053</strain>
    </source>
</reference>
<evidence type="ECO:0000313" key="3">
    <source>
        <dbReference type="Proteomes" id="UP000263418"/>
    </source>
</evidence>
<evidence type="ECO:0000256" key="1">
    <source>
        <dbReference type="SAM" id="Phobius"/>
    </source>
</evidence>
<keyword evidence="1" id="KW-1133">Transmembrane helix</keyword>
<dbReference type="RefSeq" id="WP_118893668.1">
    <property type="nucleotide sequence ID" value="NZ_CP019290.1"/>
</dbReference>
<gene>
    <name evidence="2" type="ORF">FORC53_1376</name>
</gene>
<feature type="transmembrane region" description="Helical" evidence="1">
    <location>
        <begin position="162"/>
        <end position="180"/>
    </location>
</feature>
<evidence type="ECO:0000313" key="2">
    <source>
        <dbReference type="EMBL" id="AXX59715.1"/>
    </source>
</evidence>
<sequence>MEAFIRFSYEVFGTPKVVAVVVILFITTFKIIKSRIDKSREEKTGRISEMIAEIEKNHQPRYHFVVEQVFQNRFGFLIDYPVIKVFMSSDTPTSDLLKYIQGYRYLDFNDDYTKIGYKGSLNKTKLNARKYLFLFGYFVCSFFGIGSIAVLPEIGFEHSAGFVVYLFFIFSMLFLAYLFLDDSTRQQSAIGLIEKYQNKSIKVVREKSI</sequence>
<dbReference type="AlphaFoldDB" id="A0AAN1PNG4"/>
<dbReference type="EMBL" id="CP019290">
    <property type="protein sequence ID" value="AXX59715.1"/>
    <property type="molecule type" value="Genomic_DNA"/>
</dbReference>
<proteinExistence type="predicted"/>
<name>A0AAN1PNG4_VIBVL</name>
<protein>
    <submittedName>
        <fullName evidence="2">Uncharacterized protein</fullName>
    </submittedName>
</protein>